<evidence type="ECO:0000259" key="8">
    <source>
        <dbReference type="Pfam" id="PF09210"/>
    </source>
</evidence>
<dbReference type="GO" id="GO:0030979">
    <property type="term" value="P:alpha-glucan biosynthetic process"/>
    <property type="evidence" value="ECO:0007669"/>
    <property type="project" value="InterPro"/>
</dbReference>
<dbReference type="InterPro" id="IPR037090">
    <property type="entry name" value="57_glycoside_trans_central"/>
</dbReference>
<dbReference type="AlphaFoldDB" id="A0A7W8EC09"/>
<evidence type="ECO:0000313" key="10">
    <source>
        <dbReference type="Proteomes" id="UP000584867"/>
    </source>
</evidence>
<feature type="binding site" evidence="4">
    <location>
        <position position="298"/>
    </location>
    <ligand>
        <name>substrate</name>
    </ligand>
</feature>
<gene>
    <name evidence="9" type="ORF">HDF15_004784</name>
</gene>
<dbReference type="SUPFAM" id="SSF88688">
    <property type="entry name" value="Families 57/38 glycoside transferase middle domain"/>
    <property type="match status" value="1"/>
</dbReference>
<evidence type="ECO:0000256" key="6">
    <source>
        <dbReference type="SAM" id="MobiDB-lite"/>
    </source>
</evidence>
<dbReference type="GO" id="GO:0005576">
    <property type="term" value="C:extracellular region"/>
    <property type="evidence" value="ECO:0007669"/>
    <property type="project" value="TreeGrafter"/>
</dbReference>
<evidence type="ECO:0000256" key="3">
    <source>
        <dbReference type="PIRSR" id="PIRSR640042-1"/>
    </source>
</evidence>
<dbReference type="Pfam" id="PF09210">
    <property type="entry name" value="BE_C"/>
    <property type="match status" value="1"/>
</dbReference>
<feature type="binding site" evidence="4">
    <location>
        <position position="505"/>
    </location>
    <ligand>
        <name>substrate</name>
    </ligand>
</feature>
<dbReference type="RefSeq" id="WP_184259974.1">
    <property type="nucleotide sequence ID" value="NZ_JACHIO010000027.1"/>
</dbReference>
<evidence type="ECO:0000256" key="2">
    <source>
        <dbReference type="ARBA" id="ARBA00023277"/>
    </source>
</evidence>
<dbReference type="PANTHER" id="PTHR41695:SF1">
    <property type="entry name" value="1,4-ALPHA-GLUCAN BRANCHING ENZYME TK1436"/>
    <property type="match status" value="1"/>
</dbReference>
<feature type="region of interest" description="Disordered" evidence="6">
    <location>
        <begin position="579"/>
        <end position="606"/>
    </location>
</feature>
<feature type="domain" description="Glycoside hydrolase family 57 N-terminal" evidence="7">
    <location>
        <begin position="13"/>
        <end position="439"/>
    </location>
</feature>
<dbReference type="InterPro" id="IPR004300">
    <property type="entry name" value="Glyco_hydro_57_N"/>
</dbReference>
<keyword evidence="9" id="KW-0328">Glycosyltransferase</keyword>
<name>A0A7W8EC09_9BACT</name>
<dbReference type="Pfam" id="PF03065">
    <property type="entry name" value="Glyco_hydro_57"/>
    <property type="match status" value="1"/>
</dbReference>
<evidence type="ECO:0000313" key="9">
    <source>
        <dbReference type="EMBL" id="MBB5066407.1"/>
    </source>
</evidence>
<dbReference type="GO" id="GO:0003844">
    <property type="term" value="F:1,4-alpha-glucan branching enzyme activity"/>
    <property type="evidence" value="ECO:0007669"/>
    <property type="project" value="UniProtKB-EC"/>
</dbReference>
<reference evidence="9 10" key="1">
    <citation type="submission" date="2020-08" db="EMBL/GenBank/DDBJ databases">
        <title>Genomic Encyclopedia of Type Strains, Phase IV (KMG-V): Genome sequencing to study the core and pangenomes of soil and plant-associated prokaryotes.</title>
        <authorList>
            <person name="Whitman W."/>
        </authorList>
    </citation>
    <scope>NUCLEOTIDE SEQUENCE [LARGE SCALE GENOMIC DNA]</scope>
    <source>
        <strain evidence="9 10">X5P3</strain>
    </source>
</reference>
<dbReference type="SUPFAM" id="SSF88713">
    <property type="entry name" value="Glycoside hydrolase/deacetylase"/>
    <property type="match status" value="1"/>
</dbReference>
<organism evidence="9 10">
    <name type="scientific">Granulicella mallensis</name>
    <dbReference type="NCBI Taxonomy" id="940614"/>
    <lineage>
        <taxon>Bacteria</taxon>
        <taxon>Pseudomonadati</taxon>
        <taxon>Acidobacteriota</taxon>
        <taxon>Terriglobia</taxon>
        <taxon>Terriglobales</taxon>
        <taxon>Acidobacteriaceae</taxon>
        <taxon>Granulicella</taxon>
    </lineage>
</organism>
<dbReference type="InterPro" id="IPR028995">
    <property type="entry name" value="Glyco_hydro_57/38_cen_sf"/>
</dbReference>
<accession>A0A7W8EC09</accession>
<sequence length="621" mass="70186">MNVSTTRPSGLLTFTLHAHLPYVVNHGTWPHGMEWLHEAAAETYLPLLRVLGNLERDGIALNCNLNLSPILLEQLAHPVFKAEFPKYVERKIVAAREDEAFFTTTGEAHYAETARFWHRFFTDALDDFNALGGDIIKGFRHFNDAGLIEIITCGATHGYMPLLGTDESVRAQVRTAVNAHIRHIGKHPKGMWAPECGYRPAGFWNYPVPNADGSPALPGFDRIGVEQALSESDIEFFFVDTHLVEESARIPSPYDLLHGSVASRIDEPFTYNENRRLYQPYYVDGPYDKRYATTIFPRDPRTGVQVWSGDSGYPGDGSYLDFHKKRWPGGHRYWRVTGPRVDMGNKEPYYPQEAAERVKGHASHFVHLVWQALQGGFNDSIPPVLCSPFDAELFGHWWFEGPMWLEAVARVLHDYPMGLELASCTQYLEQYPRAGFIAMHEGSWGAEGTNHVWMNPDTSWTYTHIYPAEIYTRDVCTSGKWKDGGLGERIVKQLCRELLLLESSDWQFLITTGAARDYAELRFETHSDQFNDVKSIWQGFEATGSITPGQEERLTAIELRDSIFVDIDPSFWIAGARQVRDSGRNPEDRASQTVPPAGDAAKHPPVHDVSATEVLKFRANA</sequence>
<evidence type="ECO:0000256" key="5">
    <source>
        <dbReference type="RuleBase" id="RU361196"/>
    </source>
</evidence>
<feature type="binding site" evidence="4">
    <location>
        <position position="444"/>
    </location>
    <ligand>
        <name>substrate</name>
    </ligand>
</feature>
<keyword evidence="9" id="KW-0808">Transferase</keyword>
<protein>
    <submittedName>
        <fullName evidence="9">1,4-alpha-glucan branching enzyme</fullName>
        <ecNumber evidence="9">2.4.1.18</ecNumber>
    </submittedName>
</protein>
<dbReference type="InterPro" id="IPR027291">
    <property type="entry name" value="Glyco_hydro_38_N_sf"/>
</dbReference>
<comment type="similarity">
    <text evidence="1 5">Belongs to the glycosyl hydrolase 57 family.</text>
</comment>
<evidence type="ECO:0000256" key="1">
    <source>
        <dbReference type="ARBA" id="ARBA00006821"/>
    </source>
</evidence>
<keyword evidence="2 5" id="KW-0119">Carbohydrate metabolism</keyword>
<dbReference type="Gene3D" id="3.20.110.10">
    <property type="entry name" value="Glycoside hydrolase 38, N terminal domain"/>
    <property type="match status" value="1"/>
</dbReference>
<feature type="compositionally biased region" description="Basic and acidic residues" evidence="6">
    <location>
        <begin position="579"/>
        <end position="590"/>
    </location>
</feature>
<proteinExistence type="inferred from homology"/>
<dbReference type="Gene3D" id="1.20.1430.10">
    <property type="entry name" value="Families 57/38 glycoside transferase, middle domain"/>
    <property type="match status" value="1"/>
</dbReference>
<feature type="binding site" evidence="4">
    <location>
        <position position="315"/>
    </location>
    <ligand>
        <name>substrate</name>
    </ligand>
</feature>
<comment type="caution">
    <text evidence="9">The sequence shown here is derived from an EMBL/GenBank/DDBJ whole genome shotgun (WGS) entry which is preliminary data.</text>
</comment>
<dbReference type="InterPro" id="IPR040042">
    <property type="entry name" value="Branching_enz_MT3115-like"/>
</dbReference>
<dbReference type="EC" id="2.4.1.18" evidence="9"/>
<evidence type="ECO:0000256" key="4">
    <source>
        <dbReference type="PIRSR" id="PIRSR640042-2"/>
    </source>
</evidence>
<feature type="domain" description="1,4-alpha-glucan branching enzyme C-terminal" evidence="8">
    <location>
        <begin position="464"/>
        <end position="572"/>
    </location>
</feature>
<dbReference type="InterPro" id="IPR011330">
    <property type="entry name" value="Glyco_hydro/deAcase_b/a-brl"/>
</dbReference>
<dbReference type="PANTHER" id="PTHR41695">
    <property type="entry name" value="1,4-ALPHA-GLUCAN BRANCHING ENZYME RV3031-RELATED"/>
    <property type="match status" value="1"/>
</dbReference>
<evidence type="ECO:0000259" key="7">
    <source>
        <dbReference type="Pfam" id="PF03065"/>
    </source>
</evidence>
<dbReference type="InterPro" id="IPR015293">
    <property type="entry name" value="BE_C"/>
</dbReference>
<feature type="active site" description="Proton donor" evidence="3">
    <location>
        <position position="390"/>
    </location>
</feature>
<dbReference type="Proteomes" id="UP000584867">
    <property type="component" value="Unassembled WGS sequence"/>
</dbReference>
<dbReference type="EMBL" id="JACHIO010000027">
    <property type="protein sequence ID" value="MBB5066407.1"/>
    <property type="molecule type" value="Genomic_DNA"/>
</dbReference>
<feature type="active site" description="Nucleophile" evidence="3">
    <location>
        <position position="195"/>
    </location>
</feature>